<keyword evidence="2 3" id="KW-0560">Oxidoreductase</keyword>
<protein>
    <submittedName>
        <fullName evidence="3">Glucose 1-dehydrogenase</fullName>
        <ecNumber evidence="3">1.1.1.47</ecNumber>
    </submittedName>
</protein>
<reference evidence="3" key="1">
    <citation type="submission" date="2020-08" db="EMBL/GenBank/DDBJ databases">
        <title>Genomic Encyclopedia of Type Strains, Phase IV (KMG-V): Genome sequencing to study the core and pangenomes of soil and plant-associated prokaryotes.</title>
        <authorList>
            <person name="Whitman W."/>
        </authorList>
    </citation>
    <scope>NUCLEOTIDE SEQUENCE [LARGE SCALE GENOMIC DNA]</scope>
    <source>
        <strain evidence="3">M8UP27</strain>
    </source>
</reference>
<comment type="caution">
    <text evidence="3">The sequence shown here is derived from an EMBL/GenBank/DDBJ whole genome shotgun (WGS) entry which is preliminary data.</text>
</comment>
<dbReference type="PROSITE" id="PS00061">
    <property type="entry name" value="ADH_SHORT"/>
    <property type="match status" value="1"/>
</dbReference>
<dbReference type="GO" id="GO:0047936">
    <property type="term" value="F:glucose 1-dehydrogenase [NAD(P)+] activity"/>
    <property type="evidence" value="ECO:0007669"/>
    <property type="project" value="UniProtKB-EC"/>
</dbReference>
<accession>A0A7W8IHK0</accession>
<evidence type="ECO:0000256" key="1">
    <source>
        <dbReference type="ARBA" id="ARBA00006484"/>
    </source>
</evidence>
<dbReference type="AlphaFoldDB" id="A0A7W8IHK0"/>
<gene>
    <name evidence="3" type="ORF">HDF09_001060</name>
</gene>
<dbReference type="PANTHER" id="PTHR43639:SF1">
    <property type="entry name" value="SHORT-CHAIN DEHYDROGENASE_REDUCTASE FAMILY PROTEIN"/>
    <property type="match status" value="1"/>
</dbReference>
<dbReference type="InterPro" id="IPR002347">
    <property type="entry name" value="SDR_fam"/>
</dbReference>
<sequence length="257" mass="27276">MSGRLAGKVAIVTGSGSGIGQAIAIRFASEGATVVVDYRNNIDQAQATVSKAEAAGGKAILVKADVSNLADTQNLVDQAYTQLGRGDILVNNAGIEKEAAFWDVTEADYDAVLNVNLKGAFFLTQAFVRRLRDAKLPGRIINISSVHEDMVFPNFATYCASKGGIRMLMRDLSVELGPLNITVNNIAPGAIATPINTKLMEDKPKLDALLANIPLGRMGTPEEVAGLALFLASDDAAYVTGSTYFVDGGLIRNYHEQ</sequence>
<dbReference type="EC" id="1.1.1.47" evidence="3"/>
<dbReference type="FunFam" id="3.40.50.720:FF:000084">
    <property type="entry name" value="Short-chain dehydrogenase reductase"/>
    <property type="match status" value="1"/>
</dbReference>
<dbReference type="Proteomes" id="UP000568106">
    <property type="component" value="Unassembled WGS sequence"/>
</dbReference>
<dbReference type="PRINTS" id="PR00081">
    <property type="entry name" value="GDHRDH"/>
</dbReference>
<dbReference type="Gene3D" id="3.40.50.720">
    <property type="entry name" value="NAD(P)-binding Rossmann-like Domain"/>
    <property type="match status" value="1"/>
</dbReference>
<evidence type="ECO:0000313" key="4">
    <source>
        <dbReference type="Proteomes" id="UP000568106"/>
    </source>
</evidence>
<organism evidence="3 4">
    <name type="scientific">Tunturiibacter empetritectus</name>
    <dbReference type="NCBI Taxonomy" id="3069691"/>
    <lineage>
        <taxon>Bacteria</taxon>
        <taxon>Pseudomonadati</taxon>
        <taxon>Acidobacteriota</taxon>
        <taxon>Terriglobia</taxon>
        <taxon>Terriglobales</taxon>
        <taxon>Acidobacteriaceae</taxon>
        <taxon>Tunturiibacter</taxon>
    </lineage>
</organism>
<dbReference type="Pfam" id="PF13561">
    <property type="entry name" value="adh_short_C2"/>
    <property type="match status" value="1"/>
</dbReference>
<dbReference type="NCBIfam" id="NF009466">
    <property type="entry name" value="PRK12826.1-2"/>
    <property type="match status" value="1"/>
</dbReference>
<dbReference type="InterPro" id="IPR036291">
    <property type="entry name" value="NAD(P)-bd_dom_sf"/>
</dbReference>
<dbReference type="EMBL" id="JACHDY010000001">
    <property type="protein sequence ID" value="MBB5316410.1"/>
    <property type="molecule type" value="Genomic_DNA"/>
</dbReference>
<proteinExistence type="inferred from homology"/>
<evidence type="ECO:0000313" key="3">
    <source>
        <dbReference type="EMBL" id="MBB5316410.1"/>
    </source>
</evidence>
<dbReference type="NCBIfam" id="NF005559">
    <property type="entry name" value="PRK07231.1"/>
    <property type="match status" value="1"/>
</dbReference>
<dbReference type="SUPFAM" id="SSF51735">
    <property type="entry name" value="NAD(P)-binding Rossmann-fold domains"/>
    <property type="match status" value="1"/>
</dbReference>
<dbReference type="PRINTS" id="PR00080">
    <property type="entry name" value="SDRFAMILY"/>
</dbReference>
<comment type="similarity">
    <text evidence="1">Belongs to the short-chain dehydrogenases/reductases (SDR) family.</text>
</comment>
<dbReference type="PANTHER" id="PTHR43639">
    <property type="entry name" value="OXIDOREDUCTASE, SHORT-CHAIN DEHYDROGENASE/REDUCTASE FAMILY (AFU_ORTHOLOGUE AFUA_5G02870)"/>
    <property type="match status" value="1"/>
</dbReference>
<evidence type="ECO:0000256" key="2">
    <source>
        <dbReference type="ARBA" id="ARBA00023002"/>
    </source>
</evidence>
<keyword evidence="4" id="KW-1185">Reference proteome</keyword>
<dbReference type="InterPro" id="IPR020904">
    <property type="entry name" value="Sc_DH/Rdtase_CS"/>
</dbReference>
<name>A0A7W8IHK0_9BACT</name>